<name>A0A0U9HI09_9BACI</name>
<dbReference type="OrthoDB" id="2417337at2"/>
<comment type="caution">
    <text evidence="1">The sequence shown here is derived from an EMBL/GenBank/DDBJ whole genome shotgun (WGS) entry which is preliminary data.</text>
</comment>
<reference evidence="2" key="1">
    <citation type="submission" date="2015-07" db="EMBL/GenBank/DDBJ databases">
        <title>Draft Genome Sequence of Oceanobacillus picturae Heshi-B3 that Was Isolated from Fermented Rice Bran with Aging Salted Mackerel, Which Was Named Heshiko as Traditional Fermented Seafood in Japan.</title>
        <authorList>
            <person name="Akuzawa S."/>
            <person name="Nakagawa J."/>
            <person name="Kanekatsu T."/>
            <person name="Kanesaki Y."/>
            <person name="Suzuki T."/>
        </authorList>
    </citation>
    <scope>NUCLEOTIDE SEQUENCE [LARGE SCALE GENOMIC DNA]</scope>
    <source>
        <strain evidence="2">Heshi-B3</strain>
    </source>
</reference>
<gene>
    <name evidence="1" type="ORF">OPHB3_3619</name>
</gene>
<accession>A0A0U9HI09</accession>
<dbReference type="PIRSF" id="PIRSF011560">
    <property type="entry name" value="ComK"/>
    <property type="match status" value="1"/>
</dbReference>
<dbReference type="RefSeq" id="WP_058951225.1">
    <property type="nucleotide sequence ID" value="NZ_BBXV01000057.1"/>
</dbReference>
<evidence type="ECO:0000313" key="1">
    <source>
        <dbReference type="EMBL" id="GAQ19636.1"/>
    </source>
</evidence>
<reference evidence="1 2" key="2">
    <citation type="journal article" date="2016" name="Genome Announc.">
        <title>Draft Genome Sequence of Oceanobacillus picturae Heshi-B3, Isolated from Fermented Rice Bran in a Traditional Japanese Seafood Dish.</title>
        <authorList>
            <person name="Akuzawa S."/>
            <person name="Nagaoka J."/>
            <person name="Kanekatsu M."/>
            <person name="Kanesaki Y."/>
            <person name="Suzuki T."/>
        </authorList>
    </citation>
    <scope>NUCLEOTIDE SEQUENCE [LARGE SCALE GENOMIC DNA]</scope>
    <source>
        <strain evidence="1 2">Heshi-B3</strain>
    </source>
</reference>
<dbReference type="EMBL" id="BBXV01000057">
    <property type="protein sequence ID" value="GAQ19636.1"/>
    <property type="molecule type" value="Genomic_DNA"/>
</dbReference>
<proteinExistence type="predicted"/>
<dbReference type="InterPro" id="IPR010461">
    <property type="entry name" value="ComK"/>
</dbReference>
<dbReference type="AlphaFoldDB" id="A0A0U9HI09"/>
<sequence>MFFNEDIYAPTPEITPLTMALLTEEDAAGNLVTYVMEELNDYTVSVPASKVMDHACKFFGSSLKGRQDGTRDICGITHKAPISVDPLSGMYFFPTTSPSSKQCSWIAHSHIDHILDAAGQGTEIMFKNGKKVNLSVSYGSMLNQVQRTAQFRYLLDNRIRFLQKQVSEKAAETFA</sequence>
<evidence type="ECO:0000313" key="2">
    <source>
        <dbReference type="Proteomes" id="UP000052946"/>
    </source>
</evidence>
<dbReference type="Proteomes" id="UP000052946">
    <property type="component" value="Unassembled WGS sequence"/>
</dbReference>
<protein>
    <submittedName>
        <fullName evidence="1">Competence protein K</fullName>
    </submittedName>
</protein>
<dbReference type="Pfam" id="PF06338">
    <property type="entry name" value="ComK"/>
    <property type="match status" value="1"/>
</dbReference>
<dbReference type="GO" id="GO:0030420">
    <property type="term" value="P:establishment of competence for transformation"/>
    <property type="evidence" value="ECO:0007669"/>
    <property type="project" value="InterPro"/>
</dbReference>
<organism evidence="1 2">
    <name type="scientific">Oceanobacillus picturae</name>
    <dbReference type="NCBI Taxonomy" id="171693"/>
    <lineage>
        <taxon>Bacteria</taxon>
        <taxon>Bacillati</taxon>
        <taxon>Bacillota</taxon>
        <taxon>Bacilli</taxon>
        <taxon>Bacillales</taxon>
        <taxon>Bacillaceae</taxon>
        <taxon>Oceanobacillus</taxon>
    </lineage>
</organism>